<reference evidence="3" key="1">
    <citation type="submission" date="2012-12" db="EMBL/GenBank/DDBJ databases">
        <authorList>
            <person name="Hellsten U."/>
            <person name="Grimwood J."/>
            <person name="Chapman J.A."/>
            <person name="Shapiro H."/>
            <person name="Aerts A."/>
            <person name="Otillar R.P."/>
            <person name="Terry A.Y."/>
            <person name="Boore J.L."/>
            <person name="Simakov O."/>
            <person name="Marletaz F."/>
            <person name="Cho S.-J."/>
            <person name="Edsinger-Gonzales E."/>
            <person name="Havlak P."/>
            <person name="Kuo D.-H."/>
            <person name="Larsson T."/>
            <person name="Lv J."/>
            <person name="Arendt D."/>
            <person name="Savage R."/>
            <person name="Osoegawa K."/>
            <person name="de Jong P."/>
            <person name="Lindberg D.R."/>
            <person name="Seaver E.C."/>
            <person name="Weisblat D.A."/>
            <person name="Putnam N.H."/>
            <person name="Grigoriev I.V."/>
            <person name="Rokhsar D.S."/>
        </authorList>
    </citation>
    <scope>NUCLEOTIDE SEQUENCE</scope>
    <source>
        <strain evidence="3">I ESC-2004</strain>
    </source>
</reference>
<dbReference type="Proteomes" id="UP000014760">
    <property type="component" value="Unassembled WGS sequence"/>
</dbReference>
<name>R7U9C0_CAPTE</name>
<dbReference type="EnsemblMetazoa" id="CapteT201557">
    <property type="protein sequence ID" value="CapteP201557"/>
    <property type="gene ID" value="CapteG201557"/>
</dbReference>
<evidence type="ECO:0000313" key="3">
    <source>
        <dbReference type="Proteomes" id="UP000014760"/>
    </source>
</evidence>
<protein>
    <submittedName>
        <fullName evidence="1 2">Uncharacterized protein</fullName>
    </submittedName>
</protein>
<evidence type="ECO:0000313" key="2">
    <source>
        <dbReference type="EnsemblMetazoa" id="CapteP201557"/>
    </source>
</evidence>
<organism evidence="1">
    <name type="scientific">Capitella teleta</name>
    <name type="common">Polychaete worm</name>
    <dbReference type="NCBI Taxonomy" id="283909"/>
    <lineage>
        <taxon>Eukaryota</taxon>
        <taxon>Metazoa</taxon>
        <taxon>Spiralia</taxon>
        <taxon>Lophotrochozoa</taxon>
        <taxon>Annelida</taxon>
        <taxon>Polychaeta</taxon>
        <taxon>Sedentaria</taxon>
        <taxon>Scolecida</taxon>
        <taxon>Capitellidae</taxon>
        <taxon>Capitella</taxon>
    </lineage>
</organism>
<sequence length="243" mass="26741">MILSPDDSGVVPVQHRNLIYGRPPQMMMQQHQGQNPTVARNTHKHSDEELSVQGNCLVPRGAAVPSNINSDDLISAFADTWENSLLPNELTRAPLAEAVRPKQPNVPKFNFKRKNGFMSLFKRHKNAAGAAQKEQLMSNYSDEVGKSNLAPRGTEVCIVNGAPIVRPTTLNVDAPDLALTRSLSQENVTTLKTPVTTETAAMSTEDWRLESQQRNLFHPETSSSNASFALLLMIEGSNYLVLP</sequence>
<reference evidence="2" key="3">
    <citation type="submission" date="2015-06" db="UniProtKB">
        <authorList>
            <consortium name="EnsemblMetazoa"/>
        </authorList>
    </citation>
    <scope>IDENTIFICATION</scope>
</reference>
<reference evidence="1 3" key="2">
    <citation type="journal article" date="2013" name="Nature">
        <title>Insights into bilaterian evolution from three spiralian genomes.</title>
        <authorList>
            <person name="Simakov O."/>
            <person name="Marletaz F."/>
            <person name="Cho S.J."/>
            <person name="Edsinger-Gonzales E."/>
            <person name="Havlak P."/>
            <person name="Hellsten U."/>
            <person name="Kuo D.H."/>
            <person name="Larsson T."/>
            <person name="Lv J."/>
            <person name="Arendt D."/>
            <person name="Savage R."/>
            <person name="Osoegawa K."/>
            <person name="de Jong P."/>
            <person name="Grimwood J."/>
            <person name="Chapman J.A."/>
            <person name="Shapiro H."/>
            <person name="Aerts A."/>
            <person name="Otillar R.P."/>
            <person name="Terry A.Y."/>
            <person name="Boore J.L."/>
            <person name="Grigoriev I.V."/>
            <person name="Lindberg D.R."/>
            <person name="Seaver E.C."/>
            <person name="Weisblat D.A."/>
            <person name="Putnam N.H."/>
            <person name="Rokhsar D.S."/>
        </authorList>
    </citation>
    <scope>NUCLEOTIDE SEQUENCE</scope>
    <source>
        <strain evidence="1 3">I ESC-2004</strain>
    </source>
</reference>
<dbReference type="HOGENOM" id="CLU_1143488_0_0_1"/>
<dbReference type="EMBL" id="AMQN01008724">
    <property type="status" value="NOT_ANNOTATED_CDS"/>
    <property type="molecule type" value="Genomic_DNA"/>
</dbReference>
<keyword evidence="3" id="KW-1185">Reference proteome</keyword>
<dbReference type="STRING" id="283909.R7U9C0"/>
<evidence type="ECO:0000313" key="1">
    <source>
        <dbReference type="EMBL" id="ELU02741.1"/>
    </source>
</evidence>
<dbReference type="AlphaFoldDB" id="R7U9C0"/>
<proteinExistence type="predicted"/>
<dbReference type="EMBL" id="KB303819">
    <property type="protein sequence ID" value="ELU02741.1"/>
    <property type="molecule type" value="Genomic_DNA"/>
</dbReference>
<accession>R7U9C0</accession>
<gene>
    <name evidence="1" type="ORF">CAPTEDRAFT_201557</name>
</gene>